<keyword evidence="1" id="KW-0472">Membrane</keyword>
<dbReference type="AlphaFoldDB" id="A0AAW2C5W0"/>
<keyword evidence="3" id="KW-1185">Reference proteome</keyword>
<organism evidence="2 3">
    <name type="scientific">Lithocarpus litseifolius</name>
    <dbReference type="NCBI Taxonomy" id="425828"/>
    <lineage>
        <taxon>Eukaryota</taxon>
        <taxon>Viridiplantae</taxon>
        <taxon>Streptophyta</taxon>
        <taxon>Embryophyta</taxon>
        <taxon>Tracheophyta</taxon>
        <taxon>Spermatophyta</taxon>
        <taxon>Magnoliopsida</taxon>
        <taxon>eudicotyledons</taxon>
        <taxon>Gunneridae</taxon>
        <taxon>Pentapetalae</taxon>
        <taxon>rosids</taxon>
        <taxon>fabids</taxon>
        <taxon>Fagales</taxon>
        <taxon>Fagaceae</taxon>
        <taxon>Lithocarpus</taxon>
    </lineage>
</organism>
<feature type="transmembrane region" description="Helical" evidence="1">
    <location>
        <begin position="90"/>
        <end position="109"/>
    </location>
</feature>
<accession>A0AAW2C5W0</accession>
<dbReference type="Proteomes" id="UP001459277">
    <property type="component" value="Unassembled WGS sequence"/>
</dbReference>
<reference evidence="2 3" key="1">
    <citation type="submission" date="2024-01" db="EMBL/GenBank/DDBJ databases">
        <title>A telomere-to-telomere, gap-free genome of sweet tea (Lithocarpus litseifolius).</title>
        <authorList>
            <person name="Zhou J."/>
        </authorList>
    </citation>
    <scope>NUCLEOTIDE SEQUENCE [LARGE SCALE GENOMIC DNA]</scope>
    <source>
        <strain evidence="2">Zhou-2022a</strain>
        <tissue evidence="2">Leaf</tissue>
    </source>
</reference>
<dbReference type="EMBL" id="JAZDWU010000009">
    <property type="protein sequence ID" value="KAK9992519.1"/>
    <property type="molecule type" value="Genomic_DNA"/>
</dbReference>
<gene>
    <name evidence="2" type="ORF">SO802_027504</name>
</gene>
<protein>
    <submittedName>
        <fullName evidence="2">Uncharacterized protein</fullName>
    </submittedName>
</protein>
<evidence type="ECO:0000256" key="1">
    <source>
        <dbReference type="SAM" id="Phobius"/>
    </source>
</evidence>
<evidence type="ECO:0000313" key="2">
    <source>
        <dbReference type="EMBL" id="KAK9992519.1"/>
    </source>
</evidence>
<sequence>MQRLNRLRNSENFGSVEKEGVSETIRPEPPLPEFLSLSWSRPLCSNSALWSRRAIESHHCYCHCLADGFFFPAMFFKSSVCESLLECHGFAIYLIVVASAIVSMYPKFAKDLSSELQSRSVGLVQQLCWHQQEYATNQHNGMKNVQLTHGLKFAAHVVFKGALKDRKNRIETSSPCIALDEANNLFQLQI</sequence>
<proteinExistence type="predicted"/>
<keyword evidence="1" id="KW-0812">Transmembrane</keyword>
<name>A0AAW2C5W0_9ROSI</name>
<comment type="caution">
    <text evidence="2">The sequence shown here is derived from an EMBL/GenBank/DDBJ whole genome shotgun (WGS) entry which is preliminary data.</text>
</comment>
<evidence type="ECO:0000313" key="3">
    <source>
        <dbReference type="Proteomes" id="UP001459277"/>
    </source>
</evidence>
<keyword evidence="1" id="KW-1133">Transmembrane helix</keyword>